<sequence length="399" mass="41514">MSKFPQPGTPSAPATQGGADALFSMQKLKSINLQVFVMLAAIAVIIVFFSVTTDGAYISARNVSNLLRQTAITGILAVGMVFVIISAEIDLSVGSMMGLLGGAAAIFDVWLGWPLPLTIVVTLALGLLLGAWNGWWVAYRKVPSFIVTLAGMLAFRGILIGITSGTTVSPTTPAMSLIGQSYLPDSFGFGIGAIALALFIGWQWRRRKQRAVLGLPLTAAKSDVTRQALTAVIALGAIYLLNDYRGVPTPVLILVALMLGGMFMASRTAFGRRIYAIGGNIEAARLSGVNVERSKLAVFAINGLMVAIAGLILSSRLGAGSPSAGNIAELDAIAACVIGGTSLAGGVGSVAGAVMGAFIMASLDNGMSMLDVPTFWQYIVKGGILLLAVWMDSATKRRA</sequence>
<dbReference type="EMBL" id="CP002505">
    <property type="protein sequence ID" value="ADW74183.1"/>
    <property type="molecule type" value="Genomic_DNA"/>
</dbReference>
<protein>
    <recommendedName>
        <fullName evidence="11">Xylose transport system permease protein XylH</fullName>
    </recommendedName>
</protein>
<evidence type="ECO:0000313" key="14">
    <source>
        <dbReference type="EMBL" id="MFD3223776.1"/>
    </source>
</evidence>
<keyword evidence="9 12" id="KW-0472">Membrane</keyword>
<keyword evidence="7 12" id="KW-0812">Transmembrane</keyword>
<dbReference type="GeneID" id="95416830"/>
<feature type="transmembrane region" description="Helical" evidence="12">
    <location>
        <begin position="332"/>
        <end position="363"/>
    </location>
</feature>
<evidence type="ECO:0000256" key="2">
    <source>
        <dbReference type="ARBA" id="ARBA00007942"/>
    </source>
</evidence>
<evidence type="ECO:0000256" key="12">
    <source>
        <dbReference type="SAM" id="Phobius"/>
    </source>
</evidence>
<comment type="similarity">
    <text evidence="2">Belongs to the binding-protein-dependent transport system permease family. AraH/RbsC subfamily.</text>
</comment>
<dbReference type="GO" id="GO:0005886">
    <property type="term" value="C:plasma membrane"/>
    <property type="evidence" value="ECO:0007669"/>
    <property type="project" value="UniProtKB-SubCell"/>
</dbReference>
<dbReference type="KEGG" id="rah:Rahaq_2576"/>
<dbReference type="PANTHER" id="PTHR32196">
    <property type="entry name" value="ABC TRANSPORTER PERMEASE PROTEIN YPHD-RELATED-RELATED"/>
    <property type="match status" value="1"/>
</dbReference>
<comment type="function">
    <text evidence="10">Part of the binding-protein-dependent transport system for D-xylose. Probably responsible for the translocation of the substrate across the membrane.</text>
</comment>
<evidence type="ECO:0000256" key="7">
    <source>
        <dbReference type="ARBA" id="ARBA00022692"/>
    </source>
</evidence>
<feature type="transmembrane region" description="Helical" evidence="12">
    <location>
        <begin position="247"/>
        <end position="265"/>
    </location>
</feature>
<evidence type="ECO:0000256" key="1">
    <source>
        <dbReference type="ARBA" id="ARBA00004429"/>
    </source>
</evidence>
<organism evidence="13 15">
    <name type="scientific">Rahnella sp. (strain Y9602)</name>
    <dbReference type="NCBI Taxonomy" id="2703885"/>
    <lineage>
        <taxon>Bacteria</taxon>
        <taxon>Pseudomonadati</taxon>
        <taxon>Pseudomonadota</taxon>
        <taxon>Gammaproteobacteria</taxon>
        <taxon>Enterobacterales</taxon>
        <taxon>Yersiniaceae</taxon>
        <taxon>Rahnella</taxon>
    </lineage>
</organism>
<dbReference type="RefSeq" id="WP_013575883.1">
    <property type="nucleotide sequence ID" value="NC_015061.1"/>
</dbReference>
<dbReference type="AlphaFoldDB" id="A0A0H3FB04"/>
<feature type="transmembrane region" description="Helical" evidence="12">
    <location>
        <begin position="71"/>
        <end position="89"/>
    </location>
</feature>
<keyword evidence="4" id="KW-1003">Cell membrane</keyword>
<accession>A0A0H3FB04</accession>
<reference evidence="15" key="1">
    <citation type="submission" date="2011-01" db="EMBL/GenBank/DDBJ databases">
        <title>Complete sequence of chromosome of Rahnella sp. Y9602.</title>
        <authorList>
            <consortium name="US DOE Joint Genome Institute"/>
            <person name="Lucas S."/>
            <person name="Copeland A."/>
            <person name="Lapidus A."/>
            <person name="Cheng J.-F."/>
            <person name="Goodwin L."/>
            <person name="Pitluck S."/>
            <person name="Lu M."/>
            <person name="Detter J.C."/>
            <person name="Han C."/>
            <person name="Tapia R."/>
            <person name="Land M."/>
            <person name="Hauser L."/>
            <person name="Kyrpides N."/>
            <person name="Ivanova N."/>
            <person name="Ovchinnikova G."/>
            <person name="Pagani I."/>
            <person name="Sobecky P.A."/>
            <person name="Martinez R.J."/>
            <person name="Woyke T."/>
        </authorList>
    </citation>
    <scope>NUCLEOTIDE SEQUENCE [LARGE SCALE GENOMIC DNA]</scope>
    <source>
        <strain evidence="15">Y9602</strain>
    </source>
</reference>
<evidence type="ECO:0000256" key="6">
    <source>
        <dbReference type="ARBA" id="ARBA00022597"/>
    </source>
</evidence>
<feature type="transmembrane region" description="Helical" evidence="12">
    <location>
        <begin position="224"/>
        <end position="241"/>
    </location>
</feature>
<feature type="transmembrane region" description="Helical" evidence="12">
    <location>
        <begin position="186"/>
        <end position="204"/>
    </location>
</feature>
<feature type="transmembrane region" description="Helical" evidence="12">
    <location>
        <begin position="375"/>
        <end position="391"/>
    </location>
</feature>
<evidence type="ECO:0000313" key="16">
    <source>
        <dbReference type="Proteomes" id="UP001598201"/>
    </source>
</evidence>
<reference evidence="13 15" key="2">
    <citation type="journal article" date="2012" name="J. Bacteriol.">
        <title>Complete Genome Sequence of Rahnella sp. Strain Y9602, a Gammaproteobacterium Isolate from Metal- and Radionuclide-Contaminated Soil.</title>
        <authorList>
            <person name="Martinez R.J."/>
            <person name="Bruce D."/>
            <person name="Detter C."/>
            <person name="Goodwin L.A."/>
            <person name="Han J."/>
            <person name="Han C.S."/>
            <person name="Held B."/>
            <person name="Land M.L."/>
            <person name="Mikhailova N."/>
            <person name="Nolan M."/>
            <person name="Pennacchio L."/>
            <person name="Pitluck S."/>
            <person name="Tapia R."/>
            <person name="Woyke T."/>
            <person name="Sobecky P.A."/>
        </authorList>
    </citation>
    <scope>NUCLEOTIDE SEQUENCE [LARGE SCALE GENOMIC DNA]</scope>
    <source>
        <strain evidence="13 15">Y9602</strain>
    </source>
</reference>
<comment type="subcellular location">
    <subcellularLocation>
        <location evidence="1">Cell inner membrane</location>
        <topology evidence="1">Multi-pass membrane protein</topology>
    </subcellularLocation>
</comment>
<keyword evidence="8 12" id="KW-1133">Transmembrane helix</keyword>
<feature type="transmembrane region" description="Helical" evidence="12">
    <location>
        <begin position="145"/>
        <end position="166"/>
    </location>
</feature>
<feature type="transmembrane region" description="Helical" evidence="12">
    <location>
        <begin position="119"/>
        <end position="138"/>
    </location>
</feature>
<evidence type="ECO:0000256" key="11">
    <source>
        <dbReference type="ARBA" id="ARBA00035686"/>
    </source>
</evidence>
<dbReference type="Pfam" id="PF02653">
    <property type="entry name" value="BPD_transp_2"/>
    <property type="match status" value="1"/>
</dbReference>
<dbReference type="PANTHER" id="PTHR32196:SF32">
    <property type="entry name" value="XYLOSE TRANSPORT SYSTEM PERMEASE PROTEIN XYLH"/>
    <property type="match status" value="1"/>
</dbReference>
<proteinExistence type="inferred from homology"/>
<evidence type="ECO:0000256" key="10">
    <source>
        <dbReference type="ARBA" id="ARBA00035611"/>
    </source>
</evidence>
<dbReference type="eggNOG" id="COG4214">
    <property type="taxonomic scope" value="Bacteria"/>
</dbReference>
<evidence type="ECO:0000256" key="4">
    <source>
        <dbReference type="ARBA" id="ARBA00022475"/>
    </source>
</evidence>
<dbReference type="HOGENOM" id="CLU_028880_2_0_6"/>
<feature type="transmembrane region" description="Helical" evidence="12">
    <location>
        <begin position="31"/>
        <end position="51"/>
    </location>
</feature>
<dbReference type="EMBL" id="JBHUCJ010000017">
    <property type="protein sequence ID" value="MFD3223776.1"/>
    <property type="molecule type" value="Genomic_DNA"/>
</dbReference>
<keyword evidence="5" id="KW-0997">Cell inner membrane</keyword>
<name>A0A0H3FB04_RAHSY</name>
<keyword evidence="6" id="KW-0762">Sugar transport</keyword>
<reference evidence="14 16" key="3">
    <citation type="submission" date="2024-09" db="EMBL/GenBank/DDBJ databases">
        <title>Genomes of Rahnella.</title>
        <authorList>
            <person name="Mnguni F.C."/>
            <person name="Shin G.Y."/>
            <person name="Coutinho T."/>
        </authorList>
    </citation>
    <scope>NUCLEOTIDE SEQUENCE [LARGE SCALE GENOMIC DNA]</scope>
    <source>
        <strain evidence="14 16">20WA0057</strain>
    </source>
</reference>
<dbReference type="OrthoDB" id="5422926at2"/>
<evidence type="ECO:0000256" key="9">
    <source>
        <dbReference type="ARBA" id="ARBA00023136"/>
    </source>
</evidence>
<dbReference type="Proteomes" id="UP001598201">
    <property type="component" value="Unassembled WGS sequence"/>
</dbReference>
<dbReference type="Proteomes" id="UP000007257">
    <property type="component" value="Chromosome"/>
</dbReference>
<evidence type="ECO:0000256" key="5">
    <source>
        <dbReference type="ARBA" id="ARBA00022519"/>
    </source>
</evidence>
<gene>
    <name evidence="14" type="primary">xylH</name>
    <name evidence="13" type="ordered locus">Rahaq_2576</name>
    <name evidence="14" type="ORF">ACFPK4_09540</name>
</gene>
<dbReference type="CDD" id="cd06579">
    <property type="entry name" value="TM_PBP1_transp_AraH_like"/>
    <property type="match status" value="1"/>
</dbReference>
<dbReference type="GO" id="GO:0022857">
    <property type="term" value="F:transmembrane transporter activity"/>
    <property type="evidence" value="ECO:0007669"/>
    <property type="project" value="InterPro"/>
</dbReference>
<evidence type="ECO:0000256" key="8">
    <source>
        <dbReference type="ARBA" id="ARBA00022989"/>
    </source>
</evidence>
<evidence type="ECO:0000313" key="13">
    <source>
        <dbReference type="EMBL" id="ADW74183.1"/>
    </source>
</evidence>
<keyword evidence="3" id="KW-0813">Transport</keyword>
<evidence type="ECO:0000256" key="3">
    <source>
        <dbReference type="ARBA" id="ARBA00022448"/>
    </source>
</evidence>
<evidence type="ECO:0000313" key="15">
    <source>
        <dbReference type="Proteomes" id="UP000007257"/>
    </source>
</evidence>
<dbReference type="InterPro" id="IPR001851">
    <property type="entry name" value="ABC_transp_permease"/>
</dbReference>
<keyword evidence="16" id="KW-1185">Reference proteome</keyword>